<keyword evidence="1" id="KW-0472">Membrane</keyword>
<dbReference type="EMBL" id="UOEI01000234">
    <property type="protein sequence ID" value="VAV98495.1"/>
    <property type="molecule type" value="Genomic_DNA"/>
</dbReference>
<reference evidence="2" key="1">
    <citation type="submission" date="2018-06" db="EMBL/GenBank/DDBJ databases">
        <authorList>
            <person name="Zhirakovskaya E."/>
        </authorList>
    </citation>
    <scope>NUCLEOTIDE SEQUENCE</scope>
</reference>
<evidence type="ECO:0000313" key="2">
    <source>
        <dbReference type="EMBL" id="VAV98495.1"/>
    </source>
</evidence>
<keyword evidence="1" id="KW-0812">Transmembrane</keyword>
<evidence type="ECO:0008006" key="3">
    <source>
        <dbReference type="Google" id="ProtNLM"/>
    </source>
</evidence>
<dbReference type="AlphaFoldDB" id="A0A3B0SUL8"/>
<sequence length="67" mass="7284">TGIMLGALLFGFVNALVLELKTLEIIPRDLSNLFAMAPALITILALVFVARRFRAPAALTKPFTRGK</sequence>
<proteinExistence type="predicted"/>
<feature type="transmembrane region" description="Helical" evidence="1">
    <location>
        <begin position="31"/>
        <end position="50"/>
    </location>
</feature>
<name>A0A3B0SUL8_9ZZZZ</name>
<gene>
    <name evidence="2" type="ORF">MNBD_ACTINO01-2580</name>
</gene>
<feature type="non-terminal residue" evidence="2">
    <location>
        <position position="1"/>
    </location>
</feature>
<organism evidence="2">
    <name type="scientific">hydrothermal vent metagenome</name>
    <dbReference type="NCBI Taxonomy" id="652676"/>
    <lineage>
        <taxon>unclassified sequences</taxon>
        <taxon>metagenomes</taxon>
        <taxon>ecological metagenomes</taxon>
    </lineage>
</organism>
<keyword evidence="1" id="KW-1133">Transmembrane helix</keyword>
<evidence type="ECO:0000256" key="1">
    <source>
        <dbReference type="SAM" id="Phobius"/>
    </source>
</evidence>
<accession>A0A3B0SUL8</accession>
<protein>
    <recommendedName>
        <fullName evidence="3">ABC transporter permease</fullName>
    </recommendedName>
</protein>